<dbReference type="EMBL" id="JAACAK010000091">
    <property type="protein sequence ID" value="NIR75708.1"/>
    <property type="molecule type" value="Genomic_DNA"/>
</dbReference>
<dbReference type="Proteomes" id="UP000702544">
    <property type="component" value="Unassembled WGS sequence"/>
</dbReference>
<organism evidence="2 3">
    <name type="scientific">Candidatus Kutchimonas denitrificans</name>
    <dbReference type="NCBI Taxonomy" id="3056748"/>
    <lineage>
        <taxon>Bacteria</taxon>
        <taxon>Pseudomonadati</taxon>
        <taxon>Gemmatimonadota</taxon>
        <taxon>Gemmatimonadia</taxon>
        <taxon>Candidatus Palauibacterales</taxon>
        <taxon>Candidatus Palauibacteraceae</taxon>
        <taxon>Candidatus Kutchimonas</taxon>
    </lineage>
</organism>
<evidence type="ECO:0000313" key="3">
    <source>
        <dbReference type="Proteomes" id="UP000702544"/>
    </source>
</evidence>
<feature type="signal peptide" evidence="1">
    <location>
        <begin position="1"/>
        <end position="25"/>
    </location>
</feature>
<comment type="caution">
    <text evidence="2">The sequence shown here is derived from an EMBL/GenBank/DDBJ whole genome shotgun (WGS) entry which is preliminary data.</text>
</comment>
<evidence type="ECO:0000313" key="2">
    <source>
        <dbReference type="EMBL" id="NIR75708.1"/>
    </source>
</evidence>
<keyword evidence="1" id="KW-0732">Signal</keyword>
<proteinExistence type="predicted"/>
<feature type="chain" id="PRO_5042058201" evidence="1">
    <location>
        <begin position="26"/>
        <end position="156"/>
    </location>
</feature>
<reference evidence="2 3" key="1">
    <citation type="submission" date="2020-01" db="EMBL/GenBank/DDBJ databases">
        <title>Genomes assembled from Gulf of Kutch pelagic sediment metagenomes.</title>
        <authorList>
            <person name="Chandrashekar M."/>
            <person name="Mahajan M.S."/>
            <person name="Dave K.J."/>
            <person name="Vatsa P."/>
            <person name="Nathani N.M."/>
        </authorList>
    </citation>
    <scope>NUCLEOTIDE SEQUENCE [LARGE SCALE GENOMIC DNA]</scope>
    <source>
        <strain evidence="2">KS3-K002</strain>
    </source>
</reference>
<dbReference type="AlphaFoldDB" id="A0AAE5CCC3"/>
<gene>
    <name evidence="2" type="ORF">GWO12_11455</name>
</gene>
<sequence length="156" mass="17436">MRHSRYAVLLVLLLAWIPDSPEVFAQQSDTATAAQEESQEGEVRGVALEQNYPNPFRRDTRIPFVLGEGLFEDGTSVVVSVRIYNVLGQLVSIPTALDHPSAAGQPALELRYDRPGRYLLYWDGTDQSGRRVNSGIYFCRITANRAQDLLKIAVSR</sequence>
<accession>A0AAE5CCC3</accession>
<protein>
    <submittedName>
        <fullName evidence="2">T9SS type A sorting domain-containing protein</fullName>
    </submittedName>
</protein>
<name>A0AAE5CCC3_9BACT</name>
<dbReference type="Gene3D" id="2.60.40.4070">
    <property type="match status" value="1"/>
</dbReference>
<evidence type="ECO:0000256" key="1">
    <source>
        <dbReference type="SAM" id="SignalP"/>
    </source>
</evidence>